<dbReference type="EMBL" id="BAAATZ010000029">
    <property type="protein sequence ID" value="GAA2734570.1"/>
    <property type="molecule type" value="Genomic_DNA"/>
</dbReference>
<accession>A0ABN3UKK3</accession>
<dbReference type="InterPro" id="IPR029442">
    <property type="entry name" value="GyrI-like"/>
</dbReference>
<keyword evidence="3" id="KW-1185">Reference proteome</keyword>
<proteinExistence type="predicted"/>
<dbReference type="InterPro" id="IPR011256">
    <property type="entry name" value="Reg_factor_effector_dom_sf"/>
</dbReference>
<feature type="domain" description="GyrI-like small molecule binding" evidence="1">
    <location>
        <begin position="21"/>
        <end position="198"/>
    </location>
</feature>
<dbReference type="Pfam" id="PF06445">
    <property type="entry name" value="GyrI-like"/>
    <property type="match status" value="1"/>
</dbReference>
<dbReference type="PIRSF" id="PIRSF031644">
    <property type="entry name" value="UCP031644"/>
    <property type="match status" value="1"/>
</dbReference>
<dbReference type="InterPro" id="IPR008319">
    <property type="entry name" value="GyrI-like_CCH_Lin2189-like"/>
</dbReference>
<dbReference type="SUPFAM" id="SSF55136">
    <property type="entry name" value="Probable bacterial effector-binding domain"/>
    <property type="match status" value="1"/>
</dbReference>
<protein>
    <submittedName>
        <fullName evidence="2">GyrI-like domain-containing protein</fullName>
    </submittedName>
</protein>
<gene>
    <name evidence="2" type="ORF">GCM10010439_57260</name>
</gene>
<comment type="caution">
    <text evidence="2">The sequence shown here is derived from an EMBL/GenBank/DDBJ whole genome shotgun (WGS) entry which is preliminary data.</text>
</comment>
<reference evidence="2 3" key="1">
    <citation type="journal article" date="2019" name="Int. J. Syst. Evol. Microbiol.">
        <title>The Global Catalogue of Microorganisms (GCM) 10K type strain sequencing project: providing services to taxonomists for standard genome sequencing and annotation.</title>
        <authorList>
            <consortium name="The Broad Institute Genomics Platform"/>
            <consortium name="The Broad Institute Genome Sequencing Center for Infectious Disease"/>
            <person name="Wu L."/>
            <person name="Ma J."/>
        </authorList>
    </citation>
    <scope>NUCLEOTIDE SEQUENCE [LARGE SCALE GENOMIC DNA]</scope>
    <source>
        <strain evidence="2 3">JCM 8201</strain>
    </source>
</reference>
<evidence type="ECO:0000313" key="3">
    <source>
        <dbReference type="Proteomes" id="UP001501842"/>
    </source>
</evidence>
<sequence length="207" mass="23391">MTMPKTDLKKVHKALYTATADPRRVDVPDFPFLMIDGAGDPNGDGYRQAVEALYSVAYTVRFALKDAEVLEYPVMPLQGLWWTAEGQDFSHDLTRDAWRWTIMIMQPAQATDEVVREALTAAAKKKPGLPVPDVRAERLHEGACVQVLHTGPFATEHTTLDRLYEFIEKEGLAITGRHHEIYLSDARRVAQEKMRTILRYPVTPLSA</sequence>
<dbReference type="Gene3D" id="3.20.80.10">
    <property type="entry name" value="Regulatory factor, effector binding domain"/>
    <property type="match status" value="1"/>
</dbReference>
<dbReference type="Proteomes" id="UP001501842">
    <property type="component" value="Unassembled WGS sequence"/>
</dbReference>
<name>A0ABN3UKK3_9ACTN</name>
<evidence type="ECO:0000259" key="1">
    <source>
        <dbReference type="Pfam" id="PF06445"/>
    </source>
</evidence>
<evidence type="ECO:0000313" key="2">
    <source>
        <dbReference type="EMBL" id="GAA2734570.1"/>
    </source>
</evidence>
<organism evidence="2 3">
    <name type="scientific">Actinocorallia aurantiaca</name>
    <dbReference type="NCBI Taxonomy" id="46204"/>
    <lineage>
        <taxon>Bacteria</taxon>
        <taxon>Bacillati</taxon>
        <taxon>Actinomycetota</taxon>
        <taxon>Actinomycetes</taxon>
        <taxon>Streptosporangiales</taxon>
        <taxon>Thermomonosporaceae</taxon>
        <taxon>Actinocorallia</taxon>
    </lineage>
</organism>